<dbReference type="SUPFAM" id="SSF51658">
    <property type="entry name" value="Xylose isomerase-like"/>
    <property type="match status" value="1"/>
</dbReference>
<keyword evidence="2" id="KW-1185">Reference proteome</keyword>
<dbReference type="Proteomes" id="UP001597055">
    <property type="component" value="Unassembled WGS sequence"/>
</dbReference>
<dbReference type="EMBL" id="JBHTII010000001">
    <property type="protein sequence ID" value="MFD0789478.1"/>
    <property type="molecule type" value="Genomic_DNA"/>
</dbReference>
<reference evidence="2" key="1">
    <citation type="journal article" date="2019" name="Int. J. Syst. Evol. Microbiol.">
        <title>The Global Catalogue of Microorganisms (GCM) 10K type strain sequencing project: providing services to taxonomists for standard genome sequencing and annotation.</title>
        <authorList>
            <consortium name="The Broad Institute Genomics Platform"/>
            <consortium name="The Broad Institute Genome Sequencing Center for Infectious Disease"/>
            <person name="Wu L."/>
            <person name="Ma J."/>
        </authorList>
    </citation>
    <scope>NUCLEOTIDE SEQUENCE [LARGE SCALE GENOMIC DNA]</scope>
    <source>
        <strain evidence="2">CCUG 54523</strain>
    </source>
</reference>
<gene>
    <name evidence="1" type="ORF">ACFQ0P_03635</name>
</gene>
<name>A0ABW3AFM8_9MICO</name>
<organism evidence="1 2">
    <name type="scientific">Microbacterium insulae</name>
    <dbReference type="NCBI Taxonomy" id="483014"/>
    <lineage>
        <taxon>Bacteria</taxon>
        <taxon>Bacillati</taxon>
        <taxon>Actinomycetota</taxon>
        <taxon>Actinomycetes</taxon>
        <taxon>Micrococcales</taxon>
        <taxon>Microbacteriaceae</taxon>
        <taxon>Microbacterium</taxon>
    </lineage>
</organism>
<accession>A0ABW3AFM8</accession>
<evidence type="ECO:0000313" key="2">
    <source>
        <dbReference type="Proteomes" id="UP001597055"/>
    </source>
</evidence>
<proteinExistence type="predicted"/>
<dbReference type="InterPro" id="IPR036237">
    <property type="entry name" value="Xyl_isomerase-like_sf"/>
</dbReference>
<dbReference type="Gene3D" id="3.20.20.150">
    <property type="entry name" value="Divalent-metal-dependent TIM barrel enzymes"/>
    <property type="match status" value="1"/>
</dbReference>
<sequence>MLPVLLDDALAATSDGFALRISLPWIRSLPLASVIGLAVEVDGEAVDVQVRMDGRRVDPVALSSTSEWWFVQDRLTLDGGRMLRPGIHDVAVSFALVVPYLPAGPAGPLTLPFRADAALEVRPPGAATSAPGARGATPAASVAEPTSASTWALSASAFNWTPEIIRAEREALDVVAGIVEAGIAPTIEIEPGQLWRSFPEPTHDEVLALRERLRRAGGAVTIVGGSIDDWDSRERRRSDEERWEFLVPQLRAAAALGARGVRVPFGQAGPGLLRLLQPTLADLDIVLYEEIQGQQTLDAPANAANLELLTALADPRIRVLIDISMLMPSLPPSYLDALRDAGVTGELVDRLTDDWRSPETHAAVLGALQNGEVPPAAHTLFMNLLVRFGRSTVEDIAPLLPLTEGVHLKFWDLDDTGARVSGPISDIGAALRRTGFTGTLTSEWGGHEWLDDDPATMTRAHLALARTALGDFASAPTTNRTDHA</sequence>
<evidence type="ECO:0008006" key="3">
    <source>
        <dbReference type="Google" id="ProtNLM"/>
    </source>
</evidence>
<dbReference type="RefSeq" id="WP_378771361.1">
    <property type="nucleotide sequence ID" value="NZ_JBHTII010000001.1"/>
</dbReference>
<evidence type="ECO:0000313" key="1">
    <source>
        <dbReference type="EMBL" id="MFD0789478.1"/>
    </source>
</evidence>
<comment type="caution">
    <text evidence="1">The sequence shown here is derived from an EMBL/GenBank/DDBJ whole genome shotgun (WGS) entry which is preliminary data.</text>
</comment>
<protein>
    <recommendedName>
        <fullName evidence="3">Xylose isomerase-like TIM barrel</fullName>
    </recommendedName>
</protein>